<protein>
    <recommendedName>
        <fullName evidence="3">alcohol dehydrogenase</fullName>
        <ecNumber evidence="3">1.1.1.1</ecNumber>
    </recommendedName>
</protein>
<dbReference type="EMBL" id="BFAD01000006">
    <property type="protein sequence ID" value="GBE84475.1"/>
    <property type="molecule type" value="Genomic_DNA"/>
</dbReference>
<dbReference type="Pfam" id="PF00107">
    <property type="entry name" value="ADH_zinc_N"/>
    <property type="match status" value="1"/>
</dbReference>
<evidence type="ECO:0000256" key="4">
    <source>
        <dbReference type="ARBA" id="ARBA00022723"/>
    </source>
</evidence>
<dbReference type="OrthoDB" id="1879366at2759"/>
<evidence type="ECO:0000256" key="7">
    <source>
        <dbReference type="ARBA" id="ARBA00023027"/>
    </source>
</evidence>
<name>A0A401GQJ4_9APHY</name>
<comment type="caution">
    <text evidence="9">The sequence shown here is derived from an EMBL/GenBank/DDBJ whole genome shotgun (WGS) entry which is preliminary data.</text>
</comment>
<proteinExistence type="inferred from homology"/>
<dbReference type="InterPro" id="IPR013154">
    <property type="entry name" value="ADH-like_N"/>
</dbReference>
<reference evidence="9 10" key="1">
    <citation type="journal article" date="2018" name="Sci. Rep.">
        <title>Genome sequence of the cauliflower mushroom Sparassis crispa (Hanabiratake) and its association with beneficial usage.</title>
        <authorList>
            <person name="Kiyama R."/>
            <person name="Furutani Y."/>
            <person name="Kawaguchi K."/>
            <person name="Nakanishi T."/>
        </authorList>
    </citation>
    <scope>NUCLEOTIDE SEQUENCE [LARGE SCALE GENOMIC DNA]</scope>
</reference>
<dbReference type="PANTHER" id="PTHR42940:SF3">
    <property type="entry name" value="ALCOHOL DEHYDROGENASE 1-RELATED"/>
    <property type="match status" value="1"/>
</dbReference>
<keyword evidence="4" id="KW-0479">Metal-binding</keyword>
<dbReference type="FunFam" id="3.40.50.720:FF:000039">
    <property type="entry name" value="Alcohol dehydrogenase AdhP"/>
    <property type="match status" value="1"/>
</dbReference>
<dbReference type="STRING" id="139825.A0A401GQJ4"/>
<dbReference type="Gene3D" id="3.40.50.720">
    <property type="entry name" value="NAD(P)-binding Rossmann-like Domain"/>
    <property type="match status" value="1"/>
</dbReference>
<dbReference type="SUPFAM" id="SSF51735">
    <property type="entry name" value="NAD(P)-binding Rossmann-fold domains"/>
    <property type="match status" value="1"/>
</dbReference>
<evidence type="ECO:0000256" key="3">
    <source>
        <dbReference type="ARBA" id="ARBA00013190"/>
    </source>
</evidence>
<dbReference type="SMART" id="SM00829">
    <property type="entry name" value="PKS_ER"/>
    <property type="match status" value="1"/>
</dbReference>
<evidence type="ECO:0000256" key="5">
    <source>
        <dbReference type="ARBA" id="ARBA00022833"/>
    </source>
</evidence>
<evidence type="ECO:0000313" key="10">
    <source>
        <dbReference type="Proteomes" id="UP000287166"/>
    </source>
</evidence>
<keyword evidence="7" id="KW-0520">NAD</keyword>
<keyword evidence="6" id="KW-0560">Oxidoreductase</keyword>
<evidence type="ECO:0000259" key="8">
    <source>
        <dbReference type="SMART" id="SM00829"/>
    </source>
</evidence>
<dbReference type="Gene3D" id="3.90.180.10">
    <property type="entry name" value="Medium-chain alcohol dehydrogenases, catalytic domain"/>
    <property type="match status" value="1"/>
</dbReference>
<evidence type="ECO:0000256" key="2">
    <source>
        <dbReference type="ARBA" id="ARBA00008072"/>
    </source>
</evidence>
<dbReference type="InterPro" id="IPR011032">
    <property type="entry name" value="GroES-like_sf"/>
</dbReference>
<keyword evidence="10" id="KW-1185">Reference proteome</keyword>
<keyword evidence="5" id="KW-0862">Zinc</keyword>
<dbReference type="EC" id="1.1.1.1" evidence="3"/>
<comment type="cofactor">
    <cofactor evidence="1">
        <name>Zn(2+)</name>
        <dbReference type="ChEBI" id="CHEBI:29105"/>
    </cofactor>
</comment>
<dbReference type="Pfam" id="PF08240">
    <property type="entry name" value="ADH_N"/>
    <property type="match status" value="1"/>
</dbReference>
<dbReference type="AlphaFoldDB" id="A0A401GQJ4"/>
<dbReference type="CDD" id="cd08297">
    <property type="entry name" value="CAD3"/>
    <property type="match status" value="1"/>
</dbReference>
<evidence type="ECO:0000313" key="9">
    <source>
        <dbReference type="EMBL" id="GBE84475.1"/>
    </source>
</evidence>
<dbReference type="GO" id="GO:0046872">
    <property type="term" value="F:metal ion binding"/>
    <property type="evidence" value="ECO:0007669"/>
    <property type="project" value="UniProtKB-KW"/>
</dbReference>
<sequence length="356" mass="37786">MNTEGIPTKGVAALTHELGIRTQLTTEYPVKQPSKLAPGECLVKLECTGVCHSDLHFMSGDWPFKPRFPSAGGHEGIGRVLAIGAQTPPGEVKIGDRVGIQYVSSSCLKCEMCRTGFPQHCPEEKVTGHQDDGTFTQYTVAFVDHVVPIPENIPSQGAAPILCAGVTVYKALKLGNTSVGNWIAIPGSGGGLGHLAIQYAVAMGLRVIAIDAGDEKRTLSLSLGAEKFVDFVQSANVVKDVIAAADGAGPHAAIVLTDSNRAYIQAAYYTRPQGTILCVGLPPEPLSGLSLTMFIGKGLKLVGSKTGNRQETIEALQLVSRGKVTCQYEERPFAELNSVLEQMKKGTLVGRVVLTY</sequence>
<accession>A0A401GQJ4</accession>
<dbReference type="RefSeq" id="XP_027615388.1">
    <property type="nucleotide sequence ID" value="XM_027759587.1"/>
</dbReference>
<feature type="domain" description="Enoyl reductase (ER)" evidence="8">
    <location>
        <begin position="19"/>
        <end position="354"/>
    </location>
</feature>
<dbReference type="GO" id="GO:0004022">
    <property type="term" value="F:alcohol dehydrogenase (NAD+) activity"/>
    <property type="evidence" value="ECO:0007669"/>
    <property type="project" value="UniProtKB-EC"/>
</dbReference>
<dbReference type="GeneID" id="38781392"/>
<dbReference type="Proteomes" id="UP000287166">
    <property type="component" value="Unassembled WGS sequence"/>
</dbReference>
<dbReference type="InterPro" id="IPR013149">
    <property type="entry name" value="ADH-like_C"/>
</dbReference>
<dbReference type="InterPro" id="IPR036291">
    <property type="entry name" value="NAD(P)-bd_dom_sf"/>
</dbReference>
<dbReference type="SUPFAM" id="SSF50129">
    <property type="entry name" value="GroES-like"/>
    <property type="match status" value="1"/>
</dbReference>
<dbReference type="GO" id="GO:0005737">
    <property type="term" value="C:cytoplasm"/>
    <property type="evidence" value="ECO:0007669"/>
    <property type="project" value="TreeGrafter"/>
</dbReference>
<dbReference type="InterPro" id="IPR020843">
    <property type="entry name" value="ER"/>
</dbReference>
<comment type="similarity">
    <text evidence="2">Belongs to the zinc-containing alcohol dehydrogenase family.</text>
</comment>
<gene>
    <name evidence="9" type="ORF">SCP_0604540</name>
</gene>
<dbReference type="PANTHER" id="PTHR42940">
    <property type="entry name" value="ALCOHOL DEHYDROGENASE 1-RELATED"/>
    <property type="match status" value="1"/>
</dbReference>
<evidence type="ECO:0000256" key="6">
    <source>
        <dbReference type="ARBA" id="ARBA00023002"/>
    </source>
</evidence>
<dbReference type="FunCoup" id="A0A401GQJ4">
    <property type="interactions" value="288"/>
</dbReference>
<organism evidence="9 10">
    <name type="scientific">Sparassis crispa</name>
    <dbReference type="NCBI Taxonomy" id="139825"/>
    <lineage>
        <taxon>Eukaryota</taxon>
        <taxon>Fungi</taxon>
        <taxon>Dikarya</taxon>
        <taxon>Basidiomycota</taxon>
        <taxon>Agaricomycotina</taxon>
        <taxon>Agaricomycetes</taxon>
        <taxon>Polyporales</taxon>
        <taxon>Sparassidaceae</taxon>
        <taxon>Sparassis</taxon>
    </lineage>
</organism>
<dbReference type="InParanoid" id="A0A401GQJ4"/>
<evidence type="ECO:0000256" key="1">
    <source>
        <dbReference type="ARBA" id="ARBA00001947"/>
    </source>
</evidence>